<keyword evidence="1" id="KW-0472">Membrane</keyword>
<evidence type="ECO:0000256" key="1">
    <source>
        <dbReference type="SAM" id="Phobius"/>
    </source>
</evidence>
<evidence type="ECO:0000313" key="2">
    <source>
        <dbReference type="EMBL" id="EUJ30155.1"/>
    </source>
</evidence>
<dbReference type="AlphaFoldDB" id="W7BZ78"/>
<dbReference type="EMBL" id="AODE01000018">
    <property type="protein sequence ID" value="EUJ30155.1"/>
    <property type="molecule type" value="Genomic_DNA"/>
</dbReference>
<keyword evidence="3" id="KW-1185">Reference proteome</keyword>
<sequence length="92" mass="10734">MRRIVIMNEKRKLCGKHNFQLQTPFKMVTTYICFKSHSAVKLRSGFYFLSSLLSIIATTNAAKAIISVRDSNTVMLFPFWKKPRTTWHHLLS</sequence>
<protein>
    <submittedName>
        <fullName evidence="2">Uncharacterized protein</fullName>
    </submittedName>
</protein>
<proteinExistence type="predicted"/>
<comment type="caution">
    <text evidence="2">The sequence shown here is derived from an EMBL/GenBank/DDBJ whole genome shotgun (WGS) entry which is preliminary data.</text>
</comment>
<dbReference type="Proteomes" id="UP000019254">
    <property type="component" value="Unassembled WGS sequence"/>
</dbReference>
<name>W7BZ78_9LIST</name>
<gene>
    <name evidence="2" type="ORF">PCORN_08587</name>
</gene>
<organism evidence="2 3">
    <name type="scientific">Listeria cornellensis FSL F6-0969</name>
    <dbReference type="NCBI Taxonomy" id="1265820"/>
    <lineage>
        <taxon>Bacteria</taxon>
        <taxon>Bacillati</taxon>
        <taxon>Bacillota</taxon>
        <taxon>Bacilli</taxon>
        <taxon>Bacillales</taxon>
        <taxon>Listeriaceae</taxon>
        <taxon>Listeria</taxon>
    </lineage>
</organism>
<accession>W7BZ78</accession>
<keyword evidence="1" id="KW-1133">Transmembrane helix</keyword>
<evidence type="ECO:0000313" key="3">
    <source>
        <dbReference type="Proteomes" id="UP000019254"/>
    </source>
</evidence>
<keyword evidence="1" id="KW-0812">Transmembrane</keyword>
<reference evidence="2 3" key="1">
    <citation type="journal article" date="2014" name="Int. J. Syst. Evol. Microbiol.">
        <title>Listeria floridensis sp. nov., Listeria aquatica sp. nov., Listeria cornellensis sp. nov., Listeria riparia sp. nov. and Listeria grandensis sp. nov., from agricultural and natural environments.</title>
        <authorList>
            <person name="den Bakker H.C."/>
            <person name="Warchocki S."/>
            <person name="Wright E.M."/>
            <person name="Allred A.F."/>
            <person name="Ahlstrom C."/>
            <person name="Manuel C.S."/>
            <person name="Stasiewicz M.J."/>
            <person name="Burrell A."/>
            <person name="Roof S."/>
            <person name="Strawn L."/>
            <person name="Fortes E.D."/>
            <person name="Nightingale K.K."/>
            <person name="Kephart D."/>
            <person name="Wiedmann M."/>
        </authorList>
    </citation>
    <scope>NUCLEOTIDE SEQUENCE [LARGE SCALE GENOMIC DNA]</scope>
    <source>
        <strain evidence="3">FSL F6-969</strain>
    </source>
</reference>
<feature type="transmembrane region" description="Helical" evidence="1">
    <location>
        <begin position="45"/>
        <end position="66"/>
    </location>
</feature>
<dbReference type="STRING" id="1265820.PCORN_08587"/>